<feature type="transmembrane region" description="Helical" evidence="8">
    <location>
        <begin position="134"/>
        <end position="156"/>
    </location>
</feature>
<dbReference type="Gene3D" id="1.20.1720.10">
    <property type="entry name" value="Multidrug resistance protein D"/>
    <property type="match status" value="1"/>
</dbReference>
<keyword evidence="3" id="KW-0813">Transport</keyword>
<protein>
    <submittedName>
        <fullName evidence="10">DHA2 family efflux MFS transporter permease subunit</fullName>
    </submittedName>
</protein>
<reference evidence="10 11" key="1">
    <citation type="submission" date="2018-09" db="EMBL/GenBank/DDBJ databases">
        <title>Cohnella cavernae sp. nov., isolated from a karst cave.</title>
        <authorList>
            <person name="Zhu H."/>
        </authorList>
    </citation>
    <scope>NUCLEOTIDE SEQUENCE [LARGE SCALE GENOMIC DNA]</scope>
    <source>
        <strain evidence="10 11">K2E09-144</strain>
    </source>
</reference>
<dbReference type="Pfam" id="PF07690">
    <property type="entry name" value="MFS_1"/>
    <property type="match status" value="2"/>
</dbReference>
<dbReference type="GO" id="GO:0005886">
    <property type="term" value="C:plasma membrane"/>
    <property type="evidence" value="ECO:0007669"/>
    <property type="project" value="UniProtKB-SubCell"/>
</dbReference>
<dbReference type="EMBL" id="QXJM01000049">
    <property type="protein sequence ID" value="RIE00662.1"/>
    <property type="molecule type" value="Genomic_DNA"/>
</dbReference>
<dbReference type="RefSeq" id="WP_119152276.1">
    <property type="nucleotide sequence ID" value="NZ_QXJM01000049.1"/>
</dbReference>
<dbReference type="InterPro" id="IPR011701">
    <property type="entry name" value="MFS"/>
</dbReference>
<feature type="transmembrane region" description="Helical" evidence="8">
    <location>
        <begin position="7"/>
        <end position="28"/>
    </location>
</feature>
<comment type="similarity">
    <text evidence="2">Belongs to the major facilitator superfamily. EmrB family.</text>
</comment>
<keyword evidence="4" id="KW-1003">Cell membrane</keyword>
<feature type="transmembrane region" description="Helical" evidence="8">
    <location>
        <begin position="221"/>
        <end position="243"/>
    </location>
</feature>
<feature type="transmembrane region" description="Helical" evidence="8">
    <location>
        <begin position="109"/>
        <end position="127"/>
    </location>
</feature>
<feature type="transmembrane region" description="Helical" evidence="8">
    <location>
        <begin position="48"/>
        <end position="67"/>
    </location>
</feature>
<sequence length="418" mass="44204">MNVQKHSFLMMTAICLGAFISHFTAGIVNVSLPHMTKVFETSLESMQWLTTGYLLVIVSLLPVMGKLGDRYGHRSVHNAGFALFAVSSVLIAFSPNMLVLLIFRMVQAVGAAMFQATNIALIALHMPKENRGRALGIVSTAVALGGMTGPVAGGFIAERLSWHWLFWIHVPIAFLATGLAWRYVPAHGQQRKSVPLDAAGMVLFAAVIGSVLFGLSNAAAWGWLSVEMIVLFVAAFTAFRLLLLRESRQAAPFLPLKVFRIPAVSFGLIISCASFAVANAVLVAMPFYLSGVADISPITAGKIMIAYPAALALSGPFAGHLSDRYGSRAFMFAGFVCMGAGLSVFSFFPDSLPIVIIIGILAIIGMGMGLIAAPNNSYMMQKAPIEHAGSIGGMIALTRNAGMALGAALGLGVMIVPG</sequence>
<dbReference type="PANTHER" id="PTHR42718:SF9">
    <property type="entry name" value="MAJOR FACILITATOR SUPERFAMILY MULTIDRUG TRANSPORTER MFSC"/>
    <property type="match status" value="1"/>
</dbReference>
<proteinExistence type="inferred from homology"/>
<evidence type="ECO:0000256" key="6">
    <source>
        <dbReference type="ARBA" id="ARBA00022989"/>
    </source>
</evidence>
<name>A0A398CFI4_9BACL</name>
<feature type="transmembrane region" description="Helical" evidence="8">
    <location>
        <begin position="79"/>
        <end position="103"/>
    </location>
</feature>
<feature type="transmembrane region" description="Helical" evidence="8">
    <location>
        <begin position="329"/>
        <end position="348"/>
    </location>
</feature>
<dbReference type="InterPro" id="IPR004638">
    <property type="entry name" value="EmrB-like"/>
</dbReference>
<dbReference type="PANTHER" id="PTHR42718">
    <property type="entry name" value="MAJOR FACILITATOR SUPERFAMILY MULTIDRUG TRANSPORTER MFSC"/>
    <property type="match status" value="1"/>
</dbReference>
<evidence type="ECO:0000256" key="2">
    <source>
        <dbReference type="ARBA" id="ARBA00008537"/>
    </source>
</evidence>
<feature type="transmembrane region" description="Helical" evidence="8">
    <location>
        <begin position="196"/>
        <end position="215"/>
    </location>
</feature>
<dbReference type="NCBIfam" id="TIGR00711">
    <property type="entry name" value="efflux_EmrB"/>
    <property type="match status" value="1"/>
</dbReference>
<organism evidence="10 11">
    <name type="scientific">Cohnella faecalis</name>
    <dbReference type="NCBI Taxonomy" id="2315694"/>
    <lineage>
        <taxon>Bacteria</taxon>
        <taxon>Bacillati</taxon>
        <taxon>Bacillota</taxon>
        <taxon>Bacilli</taxon>
        <taxon>Bacillales</taxon>
        <taxon>Paenibacillaceae</taxon>
        <taxon>Cohnella</taxon>
    </lineage>
</organism>
<evidence type="ECO:0000256" key="3">
    <source>
        <dbReference type="ARBA" id="ARBA00022448"/>
    </source>
</evidence>
<dbReference type="InterPro" id="IPR020846">
    <property type="entry name" value="MFS_dom"/>
</dbReference>
<feature type="transmembrane region" description="Helical" evidence="8">
    <location>
        <begin position="162"/>
        <end position="184"/>
    </location>
</feature>
<evidence type="ECO:0000256" key="1">
    <source>
        <dbReference type="ARBA" id="ARBA00004651"/>
    </source>
</evidence>
<feature type="domain" description="Major facilitator superfamily (MFS) profile" evidence="9">
    <location>
        <begin position="10"/>
        <end position="418"/>
    </location>
</feature>
<feature type="transmembrane region" description="Helical" evidence="8">
    <location>
        <begin position="394"/>
        <end position="416"/>
    </location>
</feature>
<keyword evidence="6 8" id="KW-1133">Transmembrane helix</keyword>
<dbReference type="SUPFAM" id="SSF103473">
    <property type="entry name" value="MFS general substrate transporter"/>
    <property type="match status" value="2"/>
</dbReference>
<evidence type="ECO:0000256" key="8">
    <source>
        <dbReference type="SAM" id="Phobius"/>
    </source>
</evidence>
<dbReference type="Proteomes" id="UP000266340">
    <property type="component" value="Unassembled WGS sequence"/>
</dbReference>
<feature type="transmembrane region" description="Helical" evidence="8">
    <location>
        <begin position="295"/>
        <end position="317"/>
    </location>
</feature>
<comment type="caution">
    <text evidence="10">The sequence shown here is derived from an EMBL/GenBank/DDBJ whole genome shotgun (WGS) entry which is preliminary data.</text>
</comment>
<dbReference type="InterPro" id="IPR036259">
    <property type="entry name" value="MFS_trans_sf"/>
</dbReference>
<dbReference type="CDD" id="cd17321">
    <property type="entry name" value="MFS_MMR_MDR_like"/>
    <property type="match status" value="1"/>
</dbReference>
<keyword evidence="11" id="KW-1185">Reference proteome</keyword>
<feature type="transmembrane region" description="Helical" evidence="8">
    <location>
        <begin position="264"/>
        <end position="289"/>
    </location>
</feature>
<dbReference type="GO" id="GO:0022857">
    <property type="term" value="F:transmembrane transporter activity"/>
    <property type="evidence" value="ECO:0007669"/>
    <property type="project" value="InterPro"/>
</dbReference>
<gene>
    <name evidence="10" type="ORF">D3H35_27250</name>
</gene>
<accession>A0A398CFI4</accession>
<evidence type="ECO:0000313" key="10">
    <source>
        <dbReference type="EMBL" id="RIE00662.1"/>
    </source>
</evidence>
<evidence type="ECO:0000259" key="9">
    <source>
        <dbReference type="PROSITE" id="PS50850"/>
    </source>
</evidence>
<dbReference type="Gene3D" id="1.20.1250.20">
    <property type="entry name" value="MFS general substrate transporter like domains"/>
    <property type="match status" value="1"/>
</dbReference>
<evidence type="ECO:0000256" key="5">
    <source>
        <dbReference type="ARBA" id="ARBA00022692"/>
    </source>
</evidence>
<dbReference type="PROSITE" id="PS50850">
    <property type="entry name" value="MFS"/>
    <property type="match status" value="1"/>
</dbReference>
<dbReference type="PRINTS" id="PR01036">
    <property type="entry name" value="TCRTETB"/>
</dbReference>
<keyword evidence="5 8" id="KW-0812">Transmembrane</keyword>
<feature type="transmembrane region" description="Helical" evidence="8">
    <location>
        <begin position="354"/>
        <end position="373"/>
    </location>
</feature>
<keyword evidence="7 8" id="KW-0472">Membrane</keyword>
<evidence type="ECO:0000313" key="11">
    <source>
        <dbReference type="Proteomes" id="UP000266340"/>
    </source>
</evidence>
<evidence type="ECO:0000256" key="7">
    <source>
        <dbReference type="ARBA" id="ARBA00023136"/>
    </source>
</evidence>
<dbReference type="AlphaFoldDB" id="A0A398CFI4"/>
<dbReference type="OrthoDB" id="102502at2"/>
<comment type="subcellular location">
    <subcellularLocation>
        <location evidence="1">Cell membrane</location>
        <topology evidence="1">Multi-pass membrane protein</topology>
    </subcellularLocation>
</comment>
<evidence type="ECO:0000256" key="4">
    <source>
        <dbReference type="ARBA" id="ARBA00022475"/>
    </source>
</evidence>